<dbReference type="AlphaFoldDB" id="A0A9Q0HTW0"/>
<feature type="chain" id="PRO_5040343676" evidence="1">
    <location>
        <begin position="22"/>
        <end position="172"/>
    </location>
</feature>
<evidence type="ECO:0000256" key="1">
    <source>
        <dbReference type="SAM" id="SignalP"/>
    </source>
</evidence>
<name>A0A9Q0HTW0_9POAL</name>
<keyword evidence="3" id="KW-1185">Reference proteome</keyword>
<sequence>MLPSLFAFLLFPLLLLPLATCNHQSQAATSSPPPSNGTTVYDLLPQYGLPPGLLPDTVTSFSFSEDDGQFVVNLSGPCYVEFEYLVYYEPQITGVVRYGIVSQLKGIQVRRFLVWFDVDAIKVDLPSSDYIYFDVGWVTKKLSADQFMTIHSCRSNGLIDVVTNATTSWFSV</sequence>
<evidence type="ECO:0000313" key="3">
    <source>
        <dbReference type="Proteomes" id="UP001151287"/>
    </source>
</evidence>
<dbReference type="Proteomes" id="UP001151287">
    <property type="component" value="Unassembled WGS sequence"/>
</dbReference>
<comment type="caution">
    <text evidence="2">The sequence shown here is derived from an EMBL/GenBank/DDBJ whole genome shotgun (WGS) entry which is preliminary data.</text>
</comment>
<dbReference type="Pfam" id="PF04398">
    <property type="entry name" value="DUF538"/>
    <property type="match status" value="1"/>
</dbReference>
<proteinExistence type="predicted"/>
<dbReference type="PANTHER" id="PTHR31676">
    <property type="entry name" value="T31J12.3 PROTEIN-RELATED"/>
    <property type="match status" value="1"/>
</dbReference>
<organism evidence="2 3">
    <name type="scientific">Rhynchospora breviuscula</name>
    <dbReference type="NCBI Taxonomy" id="2022672"/>
    <lineage>
        <taxon>Eukaryota</taxon>
        <taxon>Viridiplantae</taxon>
        <taxon>Streptophyta</taxon>
        <taxon>Embryophyta</taxon>
        <taxon>Tracheophyta</taxon>
        <taxon>Spermatophyta</taxon>
        <taxon>Magnoliopsida</taxon>
        <taxon>Liliopsida</taxon>
        <taxon>Poales</taxon>
        <taxon>Cyperaceae</taxon>
        <taxon>Cyperoideae</taxon>
        <taxon>Rhynchosporeae</taxon>
        <taxon>Rhynchospora</taxon>
    </lineage>
</organism>
<dbReference type="SUPFAM" id="SSF141562">
    <property type="entry name" value="At5g01610-like"/>
    <property type="match status" value="1"/>
</dbReference>
<accession>A0A9Q0HTW0</accession>
<dbReference type="Gene3D" id="2.30.240.10">
    <property type="entry name" value="At5g01610-like"/>
    <property type="match status" value="1"/>
</dbReference>
<keyword evidence="1" id="KW-0732">Signal</keyword>
<dbReference type="PANTHER" id="PTHR31676:SF71">
    <property type="entry name" value="EXPRESSED PROTEIN"/>
    <property type="match status" value="1"/>
</dbReference>
<dbReference type="OrthoDB" id="755906at2759"/>
<reference evidence="2" key="1">
    <citation type="journal article" date="2022" name="Cell">
        <title>Repeat-based holocentromeres influence genome architecture and karyotype evolution.</title>
        <authorList>
            <person name="Hofstatter P.G."/>
            <person name="Thangavel G."/>
            <person name="Lux T."/>
            <person name="Neumann P."/>
            <person name="Vondrak T."/>
            <person name="Novak P."/>
            <person name="Zhang M."/>
            <person name="Costa L."/>
            <person name="Castellani M."/>
            <person name="Scott A."/>
            <person name="Toegelov H."/>
            <person name="Fuchs J."/>
            <person name="Mata-Sucre Y."/>
            <person name="Dias Y."/>
            <person name="Vanzela A.L.L."/>
            <person name="Huettel B."/>
            <person name="Almeida C.C.S."/>
            <person name="Simkova H."/>
            <person name="Souza G."/>
            <person name="Pedrosa-Harand A."/>
            <person name="Macas J."/>
            <person name="Mayer K.F.X."/>
            <person name="Houben A."/>
            <person name="Marques A."/>
        </authorList>
    </citation>
    <scope>NUCLEOTIDE SEQUENCE</scope>
    <source>
        <strain evidence="2">RhyBre1mFocal</strain>
    </source>
</reference>
<dbReference type="InterPro" id="IPR007493">
    <property type="entry name" value="DUF538"/>
</dbReference>
<feature type="signal peptide" evidence="1">
    <location>
        <begin position="1"/>
        <end position="21"/>
    </location>
</feature>
<protein>
    <submittedName>
        <fullName evidence="2">Uncharacterized protein</fullName>
    </submittedName>
</protein>
<evidence type="ECO:0000313" key="2">
    <source>
        <dbReference type="EMBL" id="KAJ1698384.1"/>
    </source>
</evidence>
<dbReference type="EMBL" id="JAMQYH010000002">
    <property type="protein sequence ID" value="KAJ1698384.1"/>
    <property type="molecule type" value="Genomic_DNA"/>
</dbReference>
<gene>
    <name evidence="2" type="ORF">LUZ63_006896</name>
</gene>
<dbReference type="InterPro" id="IPR036758">
    <property type="entry name" value="At5g01610-like"/>
</dbReference>